<dbReference type="Gene3D" id="1.10.1740.10">
    <property type="match status" value="1"/>
</dbReference>
<gene>
    <name evidence="11" type="ORF">ABAZ39_10940</name>
</gene>
<dbReference type="InterPro" id="IPR039425">
    <property type="entry name" value="RNA_pol_sigma-70-like"/>
</dbReference>
<evidence type="ECO:0000256" key="2">
    <source>
        <dbReference type="ARBA" id="ARBA00023015"/>
    </source>
</evidence>
<dbReference type="Pfam" id="PF08281">
    <property type="entry name" value="Sigma70_r4_2"/>
    <property type="match status" value="1"/>
</dbReference>
<evidence type="ECO:0000256" key="8">
    <source>
        <dbReference type="SAM" id="MobiDB-lite"/>
    </source>
</evidence>
<dbReference type="AlphaFoldDB" id="A0A060DEC9"/>
<feature type="region of interest" description="Disordered" evidence="8">
    <location>
        <begin position="1"/>
        <end position="24"/>
    </location>
</feature>
<dbReference type="InterPro" id="IPR013325">
    <property type="entry name" value="RNA_pol_sigma_r2"/>
</dbReference>
<dbReference type="SUPFAM" id="SSF88659">
    <property type="entry name" value="Sigma3 and sigma4 domains of RNA polymerase sigma factors"/>
    <property type="match status" value="1"/>
</dbReference>
<feature type="compositionally biased region" description="Polar residues" evidence="8">
    <location>
        <begin position="14"/>
        <end position="24"/>
    </location>
</feature>
<dbReference type="Pfam" id="PF04542">
    <property type="entry name" value="Sigma70_r2"/>
    <property type="match status" value="1"/>
</dbReference>
<feature type="domain" description="RNA polymerase sigma-70 region 2" evidence="9">
    <location>
        <begin position="53"/>
        <end position="118"/>
    </location>
</feature>
<dbReference type="Gene3D" id="1.10.10.10">
    <property type="entry name" value="Winged helix-like DNA-binding domain superfamily/Winged helix DNA-binding domain"/>
    <property type="match status" value="1"/>
</dbReference>
<sequence length="218" mass="24286">MRAAACSAEDGTRPSGTLHNSMSGRSVSGLAAETDEVLMARIRAGDQAAYRTLVHRHLKRAYALARRMSGSDAEAEDIAQDAFLQVWQRRDHWTDEGAKFTTWLYRVVLNRCIDHKRRPAGEDLDSVPEPPDHAPDAVTHIQRRQVAARLRDAQDRLPQQQRAALALYYNEGLSGAEVATIMQISVTAVESLLKRARQQLRTLLRASAQAARDSFEDG</sequence>
<comment type="similarity">
    <text evidence="1 6">Belongs to the sigma-70 factor family. ECF subfamily.</text>
</comment>
<evidence type="ECO:0000256" key="3">
    <source>
        <dbReference type="ARBA" id="ARBA00023082"/>
    </source>
</evidence>
<protein>
    <recommendedName>
        <fullName evidence="6">RNA polymerase sigma factor</fullName>
    </recommendedName>
</protein>
<dbReference type="Proteomes" id="UP000027186">
    <property type="component" value="Chromosome"/>
</dbReference>
<dbReference type="InterPro" id="IPR036388">
    <property type="entry name" value="WH-like_DNA-bd_sf"/>
</dbReference>
<dbReference type="SUPFAM" id="SSF88946">
    <property type="entry name" value="Sigma2 domain of RNA polymerase sigma factors"/>
    <property type="match status" value="1"/>
</dbReference>
<evidence type="ECO:0000256" key="4">
    <source>
        <dbReference type="ARBA" id="ARBA00023125"/>
    </source>
</evidence>
<keyword evidence="5 6" id="KW-0804">Transcription</keyword>
<evidence type="ECO:0000256" key="1">
    <source>
        <dbReference type="ARBA" id="ARBA00010641"/>
    </source>
</evidence>
<keyword evidence="3 6" id="KW-0731">Sigma factor</keyword>
<dbReference type="InterPro" id="IPR014284">
    <property type="entry name" value="RNA_pol_sigma-70_dom"/>
</dbReference>
<feature type="coiled-coil region" evidence="7">
    <location>
        <begin position="186"/>
        <end position="213"/>
    </location>
</feature>
<dbReference type="KEGG" id="abq:ABAZ39_10940"/>
<feature type="domain" description="RNA polymerase sigma factor 70 region 4 type 2" evidence="10">
    <location>
        <begin position="149"/>
        <end position="200"/>
    </location>
</feature>
<dbReference type="NCBIfam" id="NF004113">
    <property type="entry name" value="PRK05602.1"/>
    <property type="match status" value="1"/>
</dbReference>
<name>A0A060DEC9_9PROT</name>
<dbReference type="CDD" id="cd06171">
    <property type="entry name" value="Sigma70_r4"/>
    <property type="match status" value="1"/>
</dbReference>
<evidence type="ECO:0000256" key="7">
    <source>
        <dbReference type="SAM" id="Coils"/>
    </source>
</evidence>
<dbReference type="InterPro" id="IPR007627">
    <property type="entry name" value="RNA_pol_sigma70_r2"/>
</dbReference>
<dbReference type="GO" id="GO:0003677">
    <property type="term" value="F:DNA binding"/>
    <property type="evidence" value="ECO:0007669"/>
    <property type="project" value="UniProtKB-KW"/>
</dbReference>
<dbReference type="InterPro" id="IPR000838">
    <property type="entry name" value="RNA_pol_sigma70_ECF_CS"/>
</dbReference>
<dbReference type="GO" id="GO:0006352">
    <property type="term" value="P:DNA-templated transcription initiation"/>
    <property type="evidence" value="ECO:0007669"/>
    <property type="project" value="InterPro"/>
</dbReference>
<keyword evidence="7" id="KW-0175">Coiled coil</keyword>
<dbReference type="NCBIfam" id="TIGR02937">
    <property type="entry name" value="sigma70-ECF"/>
    <property type="match status" value="1"/>
</dbReference>
<evidence type="ECO:0000256" key="5">
    <source>
        <dbReference type="ARBA" id="ARBA00023163"/>
    </source>
</evidence>
<dbReference type="GO" id="GO:0016987">
    <property type="term" value="F:sigma factor activity"/>
    <property type="evidence" value="ECO:0007669"/>
    <property type="project" value="UniProtKB-KW"/>
</dbReference>
<evidence type="ECO:0000256" key="6">
    <source>
        <dbReference type="RuleBase" id="RU000716"/>
    </source>
</evidence>
<dbReference type="PROSITE" id="PS01063">
    <property type="entry name" value="SIGMA70_ECF"/>
    <property type="match status" value="1"/>
</dbReference>
<organism evidence="11 12">
    <name type="scientific">Azospirillum argentinense</name>
    <dbReference type="NCBI Taxonomy" id="2970906"/>
    <lineage>
        <taxon>Bacteria</taxon>
        <taxon>Pseudomonadati</taxon>
        <taxon>Pseudomonadota</taxon>
        <taxon>Alphaproteobacteria</taxon>
        <taxon>Rhodospirillales</taxon>
        <taxon>Azospirillaceae</taxon>
        <taxon>Azospirillum</taxon>
    </lineage>
</organism>
<dbReference type="InterPro" id="IPR013324">
    <property type="entry name" value="RNA_pol_sigma_r3/r4-like"/>
</dbReference>
<proteinExistence type="inferred from homology"/>
<dbReference type="InterPro" id="IPR013249">
    <property type="entry name" value="RNA_pol_sigma70_r4_t2"/>
</dbReference>
<dbReference type="EMBL" id="CP007793">
    <property type="protein sequence ID" value="AIB12501.1"/>
    <property type="molecule type" value="Genomic_DNA"/>
</dbReference>
<dbReference type="PANTHER" id="PTHR43133:SF8">
    <property type="entry name" value="RNA POLYMERASE SIGMA FACTOR HI_1459-RELATED"/>
    <property type="match status" value="1"/>
</dbReference>
<keyword evidence="4 6" id="KW-0238">DNA-binding</keyword>
<dbReference type="PANTHER" id="PTHR43133">
    <property type="entry name" value="RNA POLYMERASE ECF-TYPE SIGMA FACTO"/>
    <property type="match status" value="1"/>
</dbReference>
<evidence type="ECO:0000259" key="9">
    <source>
        <dbReference type="Pfam" id="PF04542"/>
    </source>
</evidence>
<evidence type="ECO:0000259" key="10">
    <source>
        <dbReference type="Pfam" id="PF08281"/>
    </source>
</evidence>
<reference evidence="11 12" key="1">
    <citation type="journal article" date="2014" name="Genome Announc.">
        <title>Complete Genome Sequence of the Model Rhizosphere Strain Azospirillum brasilense Az39, Successfully Applied in Agriculture.</title>
        <authorList>
            <person name="Rivera D."/>
            <person name="Revale S."/>
            <person name="Molina R."/>
            <person name="Gualpa J."/>
            <person name="Puente M."/>
            <person name="Maroniche G."/>
            <person name="Paris G."/>
            <person name="Baker D."/>
            <person name="Clavijo B."/>
            <person name="McLay K."/>
            <person name="Spaepen S."/>
            <person name="Perticari A."/>
            <person name="Vazquez M."/>
            <person name="Wisniewski-Dye F."/>
            <person name="Watkins C."/>
            <person name="Martinez-Abarca F."/>
            <person name="Vanderleyden J."/>
            <person name="Cassan F."/>
        </authorList>
    </citation>
    <scope>NUCLEOTIDE SEQUENCE [LARGE SCALE GENOMIC DNA]</scope>
    <source>
        <strain evidence="11 12">Az39</strain>
    </source>
</reference>
<evidence type="ECO:0000313" key="11">
    <source>
        <dbReference type="EMBL" id="AIB12501.1"/>
    </source>
</evidence>
<evidence type="ECO:0000313" key="12">
    <source>
        <dbReference type="Proteomes" id="UP000027186"/>
    </source>
</evidence>
<accession>A0A060DEC9</accession>
<keyword evidence="2 6" id="KW-0805">Transcription regulation</keyword>